<dbReference type="AlphaFoldDB" id="A0A2K1QR64"/>
<dbReference type="Gene3D" id="2.60.40.10">
    <property type="entry name" value="Immunoglobulins"/>
    <property type="match status" value="1"/>
</dbReference>
<comment type="caution">
    <text evidence="5">The sequence shown here is derived from an EMBL/GenBank/DDBJ whole genome shotgun (WGS) entry which is preliminary data.</text>
</comment>
<dbReference type="PANTHER" id="PTHR10343:SF84">
    <property type="entry name" value="5'-AMP-ACTIVATED PROTEIN KINASE SUBUNIT BETA-1"/>
    <property type="match status" value="1"/>
</dbReference>
<dbReference type="OrthoDB" id="5350410at2759"/>
<keyword evidence="3" id="KW-0812">Transmembrane</keyword>
<keyword evidence="3" id="KW-1133">Transmembrane helix</keyword>
<dbReference type="InterPro" id="IPR050827">
    <property type="entry name" value="CRP1_MDG1_kinase"/>
</dbReference>
<keyword evidence="6" id="KW-1185">Reference proteome</keyword>
<dbReference type="SUPFAM" id="SSF81296">
    <property type="entry name" value="E set domains"/>
    <property type="match status" value="1"/>
</dbReference>
<comment type="similarity">
    <text evidence="1">Belongs to the 5'-AMP-activated protein kinase beta subunit family.</text>
</comment>
<feature type="transmembrane region" description="Helical" evidence="3">
    <location>
        <begin position="270"/>
        <end position="287"/>
    </location>
</feature>
<dbReference type="CDD" id="cd02859">
    <property type="entry name" value="E_set_AMPKbeta_like_N"/>
    <property type="match status" value="1"/>
</dbReference>
<feature type="domain" description="AMP-activated protein kinase glycogen-binding" evidence="4">
    <location>
        <begin position="4"/>
        <end position="94"/>
    </location>
</feature>
<accession>A0A2K1QR64</accession>
<evidence type="ECO:0000256" key="1">
    <source>
        <dbReference type="ARBA" id="ARBA00010926"/>
    </source>
</evidence>
<protein>
    <recommendedName>
        <fullName evidence="4">AMP-activated protein kinase glycogen-binding domain-containing protein</fullName>
    </recommendedName>
</protein>
<evidence type="ECO:0000256" key="3">
    <source>
        <dbReference type="SAM" id="Phobius"/>
    </source>
</evidence>
<organism evidence="5 6">
    <name type="scientific">Sphaceloma murrayae</name>
    <dbReference type="NCBI Taxonomy" id="2082308"/>
    <lineage>
        <taxon>Eukaryota</taxon>
        <taxon>Fungi</taxon>
        <taxon>Dikarya</taxon>
        <taxon>Ascomycota</taxon>
        <taxon>Pezizomycotina</taxon>
        <taxon>Dothideomycetes</taxon>
        <taxon>Dothideomycetidae</taxon>
        <taxon>Myriangiales</taxon>
        <taxon>Elsinoaceae</taxon>
        <taxon>Sphaceloma</taxon>
    </lineage>
</organism>
<evidence type="ECO:0000259" key="4">
    <source>
        <dbReference type="Pfam" id="PF16561"/>
    </source>
</evidence>
<sequence length="320" mass="35604">MKQPVRISYRSKGCRPPVYVASSLTEPQWQPKELHSTVEDDGELEFWRQFEAEEGEYQYKFRLGPGDWWALDETKPIVEDESGNRNNILKVEAPKSATLPRSESRQNIEAPPSKPVSEASPRPSLEAGRPSNESARSSLSADGLKISNADPMRPEEARIEEKQHLQQTRLVSAAPLTPPLTPDMWDKNAVDASKFQPFPAAEIQRPASVASHHSRKSVEEAMPEAEEKKDQVAVHDQPAQQRTGLIAQMKMFLITLGTWMVSILGGGMRLTGILAIAVGLAAVVYKIRDLRDAVIPAILSFFYPSTYGQRRNGTDDTSMV</sequence>
<name>A0A2K1QR64_9PEZI</name>
<dbReference type="Pfam" id="PF16561">
    <property type="entry name" value="AMPK1_CBM"/>
    <property type="match status" value="1"/>
</dbReference>
<feature type="region of interest" description="Disordered" evidence="2">
    <location>
        <begin position="201"/>
        <end position="222"/>
    </location>
</feature>
<dbReference type="InterPro" id="IPR032640">
    <property type="entry name" value="AMPK1_CBM"/>
</dbReference>
<gene>
    <name evidence="5" type="ORF">CAC42_7152</name>
</gene>
<dbReference type="Proteomes" id="UP000243797">
    <property type="component" value="Unassembled WGS sequence"/>
</dbReference>
<dbReference type="InParanoid" id="A0A2K1QR64"/>
<feature type="region of interest" description="Disordered" evidence="2">
    <location>
        <begin position="79"/>
        <end position="150"/>
    </location>
</feature>
<proteinExistence type="inferred from homology"/>
<evidence type="ECO:0000256" key="2">
    <source>
        <dbReference type="SAM" id="MobiDB-lite"/>
    </source>
</evidence>
<reference evidence="5 6" key="1">
    <citation type="submission" date="2017-06" db="EMBL/GenBank/DDBJ databases">
        <title>Draft genome sequence of a variant of Elsinoe murrayae.</title>
        <authorList>
            <person name="Cheng Q."/>
        </authorList>
    </citation>
    <scope>NUCLEOTIDE SEQUENCE [LARGE SCALE GENOMIC DNA]</scope>
    <source>
        <strain evidence="5 6">CQ-2017a</strain>
    </source>
</reference>
<evidence type="ECO:0000313" key="5">
    <source>
        <dbReference type="EMBL" id="PNS17469.1"/>
    </source>
</evidence>
<keyword evidence="3" id="KW-0472">Membrane</keyword>
<dbReference type="PANTHER" id="PTHR10343">
    <property type="entry name" value="5'-AMP-ACTIVATED PROTEIN KINASE , BETA SUBUNIT"/>
    <property type="match status" value="1"/>
</dbReference>
<feature type="compositionally biased region" description="Polar residues" evidence="2">
    <location>
        <begin position="131"/>
        <end position="140"/>
    </location>
</feature>
<dbReference type="InterPro" id="IPR013783">
    <property type="entry name" value="Ig-like_fold"/>
</dbReference>
<feature type="region of interest" description="Disordered" evidence="2">
    <location>
        <begin position="162"/>
        <end position="185"/>
    </location>
</feature>
<evidence type="ECO:0000313" key="6">
    <source>
        <dbReference type="Proteomes" id="UP000243797"/>
    </source>
</evidence>
<dbReference type="EMBL" id="NKHZ01000051">
    <property type="protein sequence ID" value="PNS17469.1"/>
    <property type="molecule type" value="Genomic_DNA"/>
</dbReference>
<dbReference type="InterPro" id="IPR014756">
    <property type="entry name" value="Ig_E-set"/>
</dbReference>